<dbReference type="InterPro" id="IPR013822">
    <property type="entry name" value="Signal_recog_particl_SRP54_hlx"/>
</dbReference>
<dbReference type="SMART" id="SM00962">
    <property type="entry name" value="SRP54"/>
    <property type="match status" value="1"/>
</dbReference>
<evidence type="ECO:0000256" key="3">
    <source>
        <dbReference type="ARBA" id="ARBA00022801"/>
    </source>
</evidence>
<sequence>MFENLSDKLTQTLRGIQGRAKLSEENVSDALRDVRMALLEADVALPVVKTFIEQVKTKALGTVISNALNPGEQFVKIVHDELVHTMGDANDALNLAAAPPVIILMAGLQGAGKTTTVAKLARYLSEREKKKVAVVSADVYRPAAIAQLQTLAAEVKAHFIESTADEAPLAIAERAVAEAKKQFADVLIVDTAGRLAVDEAMMGEIRSLQDTLQPVETLFVVDAMTGQDAANTAQAFNQALTLTGVILAKADGDARGGAALSVRAITGKPIKFLGMGEKSDALEPFYPDRLASRILGMGDVLSLIEEAERKVDKAKAQKLANKITRGRKFDLEDFRDQIDQMANMGGISSMLDKLPGAGQLPPGAQAQLDDGLFKRMGVIIDSMTAHERRFPDVINGSRKQRIAKGSGTEVPDVNRLLKQHKQMQKMMKKVSKKGGMQKMMRGLQGMKPPPGAGAMGMAFVDVILNETNATVLMVDKYHQPGGHWNVAYPYVRLHQPSAFYGVNSRNLGSDTIDTHGWNEGLYELATNSEVCAYFDQVMQQQFLPSGRVQYFPMCEYISDGVFKSLLSENEYQVNAGKIVDATYMNVTVPSMREPTYPVTEGVTCVPPNALPKVVGGFKKYTVIGAGKTGMDACLFLLKNHVDAEHIRWIMPRDSWLLDRANIQPGKLFSQSIGQGFAKQTEAIAKSTSIEDLFERVEASGQLLRLDPSIEPTMYRCATVTKAELVQLRRIKNIVRMGRVTSIEPHRLNLQQGEIATDQQTLHIDCTADGLERRPATPVFNNGTLTLQSVRTCQQVFSAAFIGHVEASYSDAAVQNELCTPVPHPDDAIDFLRTNLVSNTNAARWAQDSELQSWLLHARLDGFSNPATVPDTNNPEVVQRMAELAKASRASMENLRVLLAGLDQQ</sequence>
<dbReference type="PROSITE" id="PS00300">
    <property type="entry name" value="SRP54"/>
    <property type="match status" value="1"/>
</dbReference>
<evidence type="ECO:0000256" key="5">
    <source>
        <dbReference type="ARBA" id="ARBA00023134"/>
    </source>
</evidence>
<dbReference type="GO" id="GO:0005525">
    <property type="term" value="F:GTP binding"/>
    <property type="evidence" value="ECO:0007669"/>
    <property type="project" value="UniProtKB-KW"/>
</dbReference>
<dbReference type="InterPro" id="IPR027417">
    <property type="entry name" value="P-loop_NTPase"/>
</dbReference>
<dbReference type="SUPFAM" id="SSF52540">
    <property type="entry name" value="P-loop containing nucleoside triphosphate hydrolases"/>
    <property type="match status" value="1"/>
</dbReference>
<evidence type="ECO:0000313" key="12">
    <source>
        <dbReference type="EMBL" id="CAE7312448.1"/>
    </source>
</evidence>
<keyword evidence="6" id="KW-0733">Signal recognition particle</keyword>
<evidence type="ECO:0000256" key="4">
    <source>
        <dbReference type="ARBA" id="ARBA00022884"/>
    </source>
</evidence>
<dbReference type="EMBL" id="CAJNIZ010011112">
    <property type="protein sequence ID" value="CAE7312448.1"/>
    <property type="molecule type" value="Genomic_DNA"/>
</dbReference>
<dbReference type="SUPFAM" id="SSF47446">
    <property type="entry name" value="Signal peptide-binding domain"/>
    <property type="match status" value="1"/>
</dbReference>
<dbReference type="Pfam" id="PF02881">
    <property type="entry name" value="SRP54_N"/>
    <property type="match status" value="1"/>
</dbReference>
<dbReference type="Pfam" id="PF02978">
    <property type="entry name" value="SRP_SPB"/>
    <property type="match status" value="1"/>
</dbReference>
<dbReference type="AlphaFoldDB" id="A0A812NMD9"/>
<dbReference type="GO" id="GO:0008312">
    <property type="term" value="F:7S RNA binding"/>
    <property type="evidence" value="ECO:0007669"/>
    <property type="project" value="InterPro"/>
</dbReference>
<name>A0A812NMD9_SYMPI</name>
<dbReference type="PANTHER" id="PTHR11564:SF5">
    <property type="entry name" value="SIGNAL RECOGNITION PARTICLE SUBUNIT SRP54"/>
    <property type="match status" value="1"/>
</dbReference>
<dbReference type="InterPro" id="IPR004780">
    <property type="entry name" value="SRP"/>
</dbReference>
<protein>
    <recommendedName>
        <fullName evidence="8">signal-recognition-particle GTPase</fullName>
        <ecNumber evidence="8">3.6.5.4</ecNumber>
    </recommendedName>
</protein>
<dbReference type="CDD" id="cd18539">
    <property type="entry name" value="SRP_G"/>
    <property type="match status" value="1"/>
</dbReference>
<dbReference type="PANTHER" id="PTHR11564">
    <property type="entry name" value="SIGNAL RECOGNITION PARTICLE 54K PROTEIN SRP54"/>
    <property type="match status" value="1"/>
</dbReference>
<dbReference type="FunFam" id="3.40.50.300:FF:000022">
    <property type="entry name" value="Signal recognition particle 54 kDa subunit"/>
    <property type="match status" value="1"/>
</dbReference>
<dbReference type="Gene3D" id="1.10.260.30">
    <property type="entry name" value="Signal recognition particle, SRP54 subunit, M-domain"/>
    <property type="match status" value="1"/>
</dbReference>
<dbReference type="OrthoDB" id="1727884at2759"/>
<dbReference type="InterPro" id="IPR036891">
    <property type="entry name" value="Signal_recog_part_SRP54_M_sf"/>
</dbReference>
<dbReference type="InterPro" id="IPR003593">
    <property type="entry name" value="AAA+_ATPase"/>
</dbReference>
<keyword evidence="5" id="KW-0342">GTP-binding</keyword>
<dbReference type="GO" id="GO:0006614">
    <property type="term" value="P:SRP-dependent cotranslational protein targeting to membrane"/>
    <property type="evidence" value="ECO:0007669"/>
    <property type="project" value="InterPro"/>
</dbReference>
<keyword evidence="7" id="KW-0687">Ribonucleoprotein</keyword>
<feature type="coiled-coil region" evidence="10">
    <location>
        <begin position="297"/>
        <end position="324"/>
    </location>
</feature>
<dbReference type="EC" id="3.6.5.4" evidence="8"/>
<evidence type="ECO:0000256" key="6">
    <source>
        <dbReference type="ARBA" id="ARBA00023135"/>
    </source>
</evidence>
<dbReference type="Gene3D" id="1.20.120.140">
    <property type="entry name" value="Signal recognition particle SRP54, nucleotide-binding domain"/>
    <property type="match status" value="1"/>
</dbReference>
<comment type="similarity">
    <text evidence="1">Belongs to the GTP-binding SRP family. SRP54 subfamily.</text>
</comment>
<comment type="caution">
    <text evidence="12">The sequence shown here is derived from an EMBL/GenBank/DDBJ whole genome shotgun (WGS) entry which is preliminary data.</text>
</comment>
<keyword evidence="3" id="KW-0378">Hydrolase</keyword>
<dbReference type="SMART" id="SM00382">
    <property type="entry name" value="AAA"/>
    <property type="match status" value="1"/>
</dbReference>
<dbReference type="GO" id="GO:0005786">
    <property type="term" value="C:signal recognition particle, endoplasmic reticulum targeting"/>
    <property type="evidence" value="ECO:0007669"/>
    <property type="project" value="UniProtKB-KW"/>
</dbReference>
<dbReference type="Gene3D" id="3.40.50.300">
    <property type="entry name" value="P-loop containing nucleotide triphosphate hydrolases"/>
    <property type="match status" value="1"/>
</dbReference>
<feature type="domain" description="SRP54-type proteins GTP-binding" evidence="11">
    <location>
        <begin position="269"/>
        <end position="282"/>
    </location>
</feature>
<keyword evidence="4" id="KW-0694">RNA-binding</keyword>
<dbReference type="InterPro" id="IPR000897">
    <property type="entry name" value="SRP54_GTPase_dom"/>
</dbReference>
<keyword evidence="13" id="KW-1185">Reference proteome</keyword>
<organism evidence="12 13">
    <name type="scientific">Symbiodinium pilosum</name>
    <name type="common">Dinoflagellate</name>
    <dbReference type="NCBI Taxonomy" id="2952"/>
    <lineage>
        <taxon>Eukaryota</taxon>
        <taxon>Sar</taxon>
        <taxon>Alveolata</taxon>
        <taxon>Dinophyceae</taxon>
        <taxon>Suessiales</taxon>
        <taxon>Symbiodiniaceae</taxon>
        <taxon>Symbiodinium</taxon>
    </lineage>
</organism>
<evidence type="ECO:0000256" key="7">
    <source>
        <dbReference type="ARBA" id="ARBA00023274"/>
    </source>
</evidence>
<dbReference type="SUPFAM" id="SSF51905">
    <property type="entry name" value="FAD/NAD(P)-binding domain"/>
    <property type="match status" value="1"/>
</dbReference>
<evidence type="ECO:0000256" key="2">
    <source>
        <dbReference type="ARBA" id="ARBA00022741"/>
    </source>
</evidence>
<dbReference type="InterPro" id="IPR036188">
    <property type="entry name" value="FAD/NAD-bd_sf"/>
</dbReference>
<dbReference type="HAMAP" id="MF_00306">
    <property type="entry name" value="SRP54"/>
    <property type="match status" value="1"/>
</dbReference>
<dbReference type="InterPro" id="IPR004125">
    <property type="entry name" value="Signal_recog_particle_SRP54_M"/>
</dbReference>
<keyword evidence="2" id="KW-0547">Nucleotide-binding</keyword>
<evidence type="ECO:0000259" key="11">
    <source>
        <dbReference type="PROSITE" id="PS00300"/>
    </source>
</evidence>
<comment type="catalytic activity">
    <reaction evidence="9">
        <text>GTP + H2O = GDP + phosphate + H(+)</text>
        <dbReference type="Rhea" id="RHEA:19669"/>
        <dbReference type="ChEBI" id="CHEBI:15377"/>
        <dbReference type="ChEBI" id="CHEBI:15378"/>
        <dbReference type="ChEBI" id="CHEBI:37565"/>
        <dbReference type="ChEBI" id="CHEBI:43474"/>
        <dbReference type="ChEBI" id="CHEBI:58189"/>
        <dbReference type="EC" id="3.6.5.4"/>
    </reaction>
    <physiologicalReaction direction="left-to-right" evidence="9">
        <dbReference type="Rhea" id="RHEA:19670"/>
    </physiologicalReaction>
</comment>
<evidence type="ECO:0000256" key="1">
    <source>
        <dbReference type="ARBA" id="ARBA00005450"/>
    </source>
</evidence>
<keyword evidence="10" id="KW-0175">Coiled coil</keyword>
<evidence type="ECO:0000256" key="8">
    <source>
        <dbReference type="ARBA" id="ARBA00035672"/>
    </source>
</evidence>
<dbReference type="InterPro" id="IPR042101">
    <property type="entry name" value="SRP54_N_sf"/>
</dbReference>
<dbReference type="SMART" id="SM00963">
    <property type="entry name" value="SRP54_N"/>
    <property type="match status" value="1"/>
</dbReference>
<evidence type="ECO:0000256" key="9">
    <source>
        <dbReference type="ARBA" id="ARBA00048157"/>
    </source>
</evidence>
<gene>
    <name evidence="12" type="primary">ffh</name>
    <name evidence="12" type="ORF">SPIL2461_LOCUS7111</name>
</gene>
<dbReference type="NCBIfam" id="TIGR00959">
    <property type="entry name" value="ffh"/>
    <property type="match status" value="1"/>
</dbReference>
<reference evidence="12" key="1">
    <citation type="submission" date="2021-02" db="EMBL/GenBank/DDBJ databases">
        <authorList>
            <person name="Dougan E. K."/>
            <person name="Rhodes N."/>
            <person name="Thang M."/>
            <person name="Chan C."/>
        </authorList>
    </citation>
    <scope>NUCLEOTIDE SEQUENCE</scope>
</reference>
<evidence type="ECO:0000313" key="13">
    <source>
        <dbReference type="Proteomes" id="UP000649617"/>
    </source>
</evidence>
<accession>A0A812NMD9</accession>
<dbReference type="Gene3D" id="3.50.50.60">
    <property type="entry name" value="FAD/NAD(P)-binding domain"/>
    <property type="match status" value="1"/>
</dbReference>
<proteinExistence type="inferred from homology"/>
<dbReference type="GO" id="GO:0003924">
    <property type="term" value="F:GTPase activity"/>
    <property type="evidence" value="ECO:0007669"/>
    <property type="project" value="InterPro"/>
</dbReference>
<evidence type="ECO:0000256" key="10">
    <source>
        <dbReference type="SAM" id="Coils"/>
    </source>
</evidence>
<dbReference type="Proteomes" id="UP000649617">
    <property type="component" value="Unassembled WGS sequence"/>
</dbReference>
<dbReference type="Pfam" id="PF00448">
    <property type="entry name" value="SRP54"/>
    <property type="match status" value="1"/>
</dbReference>
<dbReference type="InterPro" id="IPR022941">
    <property type="entry name" value="SRP54"/>
</dbReference>